<evidence type="ECO:0000313" key="2">
    <source>
        <dbReference type="Proteomes" id="UP001157418"/>
    </source>
</evidence>
<evidence type="ECO:0008006" key="3">
    <source>
        <dbReference type="Google" id="ProtNLM"/>
    </source>
</evidence>
<dbReference type="AlphaFoldDB" id="A0AAU9P250"/>
<dbReference type="Proteomes" id="UP001157418">
    <property type="component" value="Unassembled WGS sequence"/>
</dbReference>
<organism evidence="1 2">
    <name type="scientific">Lactuca virosa</name>
    <dbReference type="NCBI Taxonomy" id="75947"/>
    <lineage>
        <taxon>Eukaryota</taxon>
        <taxon>Viridiplantae</taxon>
        <taxon>Streptophyta</taxon>
        <taxon>Embryophyta</taxon>
        <taxon>Tracheophyta</taxon>
        <taxon>Spermatophyta</taxon>
        <taxon>Magnoliopsida</taxon>
        <taxon>eudicotyledons</taxon>
        <taxon>Gunneridae</taxon>
        <taxon>Pentapetalae</taxon>
        <taxon>asterids</taxon>
        <taxon>campanulids</taxon>
        <taxon>Asterales</taxon>
        <taxon>Asteraceae</taxon>
        <taxon>Cichorioideae</taxon>
        <taxon>Cichorieae</taxon>
        <taxon>Lactucinae</taxon>
        <taxon>Lactuca</taxon>
    </lineage>
</organism>
<comment type="caution">
    <text evidence="1">The sequence shown here is derived from an EMBL/GenBank/DDBJ whole genome shotgun (WGS) entry which is preliminary data.</text>
</comment>
<accession>A0AAU9P250</accession>
<evidence type="ECO:0000313" key="1">
    <source>
        <dbReference type="EMBL" id="CAH1444129.1"/>
    </source>
</evidence>
<gene>
    <name evidence="1" type="ORF">LVIROSA_LOCUS29992</name>
</gene>
<dbReference type="EMBL" id="CAKMRJ010005523">
    <property type="protein sequence ID" value="CAH1444129.1"/>
    <property type="molecule type" value="Genomic_DNA"/>
</dbReference>
<protein>
    <recommendedName>
        <fullName evidence="3">RRM domain-containing protein</fullName>
    </recommendedName>
</protein>
<proteinExistence type="predicted"/>
<dbReference type="GO" id="GO:0003676">
    <property type="term" value="F:nucleic acid binding"/>
    <property type="evidence" value="ECO:0007669"/>
    <property type="project" value="InterPro"/>
</dbReference>
<reference evidence="1 2" key="1">
    <citation type="submission" date="2022-01" db="EMBL/GenBank/DDBJ databases">
        <authorList>
            <person name="Xiong W."/>
            <person name="Schranz E."/>
        </authorList>
    </citation>
    <scope>NUCLEOTIDE SEQUENCE [LARGE SCALE GENOMIC DNA]</scope>
</reference>
<name>A0AAU9P250_9ASTR</name>
<sequence length="95" mass="10756">MLCENMGRLVDVYLAGRRDSSGSFFSFVKFDDEKNTKAIEIALNATKQRRRKFYVNLAKHPRKKGHVGVGGVRRPSDCRAKPLSCDIMQPEKLGI</sequence>
<dbReference type="InterPro" id="IPR035979">
    <property type="entry name" value="RBD_domain_sf"/>
</dbReference>
<dbReference type="SUPFAM" id="SSF54928">
    <property type="entry name" value="RNA-binding domain, RBD"/>
    <property type="match status" value="1"/>
</dbReference>
<keyword evidence="2" id="KW-1185">Reference proteome</keyword>